<feature type="binding site" evidence="4">
    <location>
        <begin position="285"/>
        <end position="288"/>
    </location>
    <ligand>
        <name>pyridoxal 5'-phosphate</name>
        <dbReference type="ChEBI" id="CHEBI:597326"/>
    </ligand>
</feature>
<name>F7VDR2_9PROT</name>
<keyword evidence="1 4" id="KW-0032">Aminotransferase</keyword>
<dbReference type="NCBIfam" id="NF002325">
    <property type="entry name" value="PRK01278.1"/>
    <property type="match status" value="1"/>
</dbReference>
<evidence type="ECO:0000256" key="1">
    <source>
        <dbReference type="ARBA" id="ARBA00022576"/>
    </source>
</evidence>
<feature type="binding site" evidence="4">
    <location>
        <begin position="167"/>
        <end position="168"/>
    </location>
    <ligand>
        <name>pyridoxal 5'-phosphate</name>
        <dbReference type="ChEBI" id="CHEBI:597326"/>
    </ligand>
</feature>
<feature type="binding site" evidence="4">
    <location>
        <position position="200"/>
    </location>
    <ligand>
        <name>pyridoxal 5'-phosphate</name>
        <dbReference type="ChEBI" id="CHEBI:597326"/>
    </ligand>
</feature>
<keyword evidence="4" id="KW-0963">Cytoplasm</keyword>
<protein>
    <recommendedName>
        <fullName evidence="4">Acetylornithine aminotransferase</fullName>
        <shortName evidence="4">ACOAT</shortName>
        <ecNumber evidence="4">2.6.1.11</ecNumber>
    </recommendedName>
</protein>
<dbReference type="PANTHER" id="PTHR11986">
    <property type="entry name" value="AMINOTRANSFERASE CLASS III"/>
    <property type="match status" value="1"/>
</dbReference>
<dbReference type="EMBL" id="BABS01000037">
    <property type="protein sequence ID" value="GAA08507.1"/>
    <property type="molecule type" value="Genomic_DNA"/>
</dbReference>
<keyword evidence="4" id="KW-0055">Arginine biosynthesis</keyword>
<dbReference type="Proteomes" id="UP000004319">
    <property type="component" value="Unassembled WGS sequence"/>
</dbReference>
<dbReference type="InterPro" id="IPR015424">
    <property type="entry name" value="PyrdxlP-dep_Trfase"/>
</dbReference>
<proteinExistence type="inferred from homology"/>
<evidence type="ECO:0000313" key="5">
    <source>
        <dbReference type="EMBL" id="GAA08507.1"/>
    </source>
</evidence>
<organism evidence="5 6">
    <name type="scientific">Acetobacter tropicalis NBRC 101654</name>
    <dbReference type="NCBI Taxonomy" id="749388"/>
    <lineage>
        <taxon>Bacteria</taxon>
        <taxon>Pseudomonadati</taxon>
        <taxon>Pseudomonadota</taxon>
        <taxon>Alphaproteobacteria</taxon>
        <taxon>Acetobacterales</taxon>
        <taxon>Acetobacteraceae</taxon>
        <taxon>Acetobacter</taxon>
    </lineage>
</organism>
<dbReference type="InterPro" id="IPR004636">
    <property type="entry name" value="AcOrn/SuccOrn_fam"/>
</dbReference>
<feature type="modified residue" description="N6-(pyridoxal phosphate)lysine" evidence="4">
    <location>
        <position position="314"/>
    </location>
</feature>
<comment type="pathway">
    <text evidence="4">Amino-acid biosynthesis; L-arginine biosynthesis; N(2)-acetyl-L-ornithine from L-glutamate: step 4/4.</text>
</comment>
<dbReference type="InterPro" id="IPR049704">
    <property type="entry name" value="Aminotrans_3_PPA_site"/>
</dbReference>
<comment type="cofactor">
    <cofactor evidence="4">
        <name>pyridoxal 5'-phosphate</name>
        <dbReference type="ChEBI" id="CHEBI:597326"/>
    </cofactor>
    <text evidence="4">Binds 1 pyridoxal phosphate per subunit.</text>
</comment>
<dbReference type="PANTHER" id="PTHR11986:SF113">
    <property type="entry name" value="SUCCINYLORNITHINE TRANSAMINASE"/>
    <property type="match status" value="1"/>
</dbReference>
<comment type="caution">
    <text evidence="5">The sequence shown here is derived from an EMBL/GenBank/DDBJ whole genome shotgun (WGS) entry which is preliminary data.</text>
</comment>
<evidence type="ECO:0000256" key="4">
    <source>
        <dbReference type="HAMAP-Rule" id="MF_01107"/>
    </source>
</evidence>
<feature type="binding site" evidence="4">
    <location>
        <position position="342"/>
    </location>
    <ligand>
        <name>N(2)-acetyl-L-ornithine</name>
        <dbReference type="ChEBI" id="CHEBI:57805"/>
    </ligand>
</feature>
<dbReference type="GO" id="GO:0042802">
    <property type="term" value="F:identical protein binding"/>
    <property type="evidence" value="ECO:0007669"/>
    <property type="project" value="TreeGrafter"/>
</dbReference>
<dbReference type="Gene3D" id="3.40.640.10">
    <property type="entry name" value="Type I PLP-dependent aspartate aminotransferase-like (Major domain)"/>
    <property type="match status" value="1"/>
</dbReference>
<dbReference type="FunFam" id="3.40.640.10:FF:000004">
    <property type="entry name" value="Acetylornithine aminotransferase"/>
    <property type="match status" value="1"/>
</dbReference>
<comment type="subunit">
    <text evidence="4">Homodimer.</text>
</comment>
<keyword evidence="4" id="KW-0028">Amino-acid biosynthesis</keyword>
<comment type="subcellular location">
    <subcellularLocation>
        <location evidence="4">Cytoplasm</location>
    </subcellularLocation>
</comment>
<dbReference type="HAMAP" id="MF_01107">
    <property type="entry name" value="ArgD_aminotrans_3"/>
    <property type="match status" value="1"/>
</dbReference>
<dbReference type="GO" id="GO:0006526">
    <property type="term" value="P:L-arginine biosynthetic process"/>
    <property type="evidence" value="ECO:0007669"/>
    <property type="project" value="UniProtKB-UniRule"/>
</dbReference>
<dbReference type="CDD" id="cd00610">
    <property type="entry name" value="OAT_like"/>
    <property type="match status" value="1"/>
</dbReference>
<comment type="catalytic activity">
    <reaction evidence="4">
        <text>N(2)-acetyl-L-ornithine + 2-oxoglutarate = N-acetyl-L-glutamate 5-semialdehyde + L-glutamate</text>
        <dbReference type="Rhea" id="RHEA:18049"/>
        <dbReference type="ChEBI" id="CHEBI:16810"/>
        <dbReference type="ChEBI" id="CHEBI:29123"/>
        <dbReference type="ChEBI" id="CHEBI:29985"/>
        <dbReference type="ChEBI" id="CHEBI:57805"/>
        <dbReference type="EC" id="2.6.1.11"/>
    </reaction>
</comment>
<dbReference type="PROSITE" id="PS00600">
    <property type="entry name" value="AA_TRANSFER_CLASS_3"/>
    <property type="match status" value="1"/>
</dbReference>
<keyword evidence="2 4" id="KW-0808">Transferase</keyword>
<evidence type="ECO:0000313" key="6">
    <source>
        <dbReference type="Proteomes" id="UP000004319"/>
    </source>
</evidence>
<dbReference type="GO" id="GO:0030170">
    <property type="term" value="F:pyridoxal phosphate binding"/>
    <property type="evidence" value="ECO:0007669"/>
    <property type="project" value="InterPro"/>
</dbReference>
<dbReference type="InterPro" id="IPR015422">
    <property type="entry name" value="PyrdxlP-dep_Trfase_small"/>
</dbReference>
<dbReference type="SUPFAM" id="SSF53383">
    <property type="entry name" value="PLP-dependent transferases"/>
    <property type="match status" value="1"/>
</dbReference>
<gene>
    <name evidence="4" type="primary">argD</name>
    <name evidence="5" type="ORF">ATPR_1511</name>
</gene>
<keyword evidence="3 4" id="KW-0663">Pyridoxal phosphate</keyword>
<dbReference type="NCBIfam" id="TIGR00707">
    <property type="entry name" value="argD"/>
    <property type="match status" value="1"/>
</dbReference>
<dbReference type="AlphaFoldDB" id="F7VDR2"/>
<dbReference type="Pfam" id="PF00202">
    <property type="entry name" value="Aminotran_3"/>
    <property type="match status" value="1"/>
</dbReference>
<evidence type="ECO:0000256" key="2">
    <source>
        <dbReference type="ARBA" id="ARBA00022679"/>
    </source>
</evidence>
<accession>F7VDR2</accession>
<feature type="binding site" evidence="4">
    <location>
        <position position="343"/>
    </location>
    <ligand>
        <name>pyridoxal 5'-phosphate</name>
        <dbReference type="ChEBI" id="CHEBI:597326"/>
    </ligand>
</feature>
<dbReference type="InterPro" id="IPR005814">
    <property type="entry name" value="Aminotrans_3"/>
</dbReference>
<comment type="miscellaneous">
    <text evidence="4">May also have succinyldiaminopimelate aminotransferase activity, thus carrying out the corresponding step in lysine biosynthesis.</text>
</comment>
<dbReference type="UniPathway" id="UPA00068">
    <property type="reaction ID" value="UER00109"/>
</dbReference>
<feature type="binding site" evidence="4">
    <location>
        <position position="203"/>
    </location>
    <ligand>
        <name>N(2)-acetyl-L-ornithine</name>
        <dbReference type="ChEBI" id="CHEBI:57805"/>
    </ligand>
</feature>
<dbReference type="InterPro" id="IPR050103">
    <property type="entry name" value="Class-III_PLP-dep_AT"/>
</dbReference>
<dbReference type="GO" id="GO:0005737">
    <property type="term" value="C:cytoplasm"/>
    <property type="evidence" value="ECO:0007669"/>
    <property type="project" value="UniProtKB-SubCell"/>
</dbReference>
<dbReference type="InterPro" id="IPR015421">
    <property type="entry name" value="PyrdxlP-dep_Trfase_major"/>
</dbReference>
<dbReference type="Gene3D" id="3.90.1150.10">
    <property type="entry name" value="Aspartate Aminotransferase, domain 1"/>
    <property type="match status" value="1"/>
</dbReference>
<evidence type="ECO:0000256" key="3">
    <source>
        <dbReference type="ARBA" id="ARBA00022898"/>
    </source>
</evidence>
<dbReference type="GO" id="GO:0003992">
    <property type="term" value="F:N2-acetyl-L-ornithine:2-oxoglutarate 5-aminotransferase activity"/>
    <property type="evidence" value="ECO:0007669"/>
    <property type="project" value="UniProtKB-UniRule"/>
</dbReference>
<comment type="similarity">
    <text evidence="4">Belongs to the class-III pyridoxal-phosphate-dependent aminotransferase family. ArgD subfamily.</text>
</comment>
<dbReference type="EC" id="2.6.1.11" evidence="4"/>
<sequence>MTIHERQHISARKKCDSFMYDFRTLRLTLAAQRSHHCVRNGSPAPHRQRAFSVLRDFVPFLNNDSNTKITSMIPALTPTYNRADLAFERGEGAWLYTTDGRRFLDFAAGIATCSVGHGHPHLVETVQQQAAKVMHVSNLFRIPQAEKLAQRLVDNTFADSAFFCNSGAEANEGMVKFARRAQALAGHPERTEIICMDGAFHGRTLAMLSATGNPKYLEGFGSPVPGFLHVPFNDIEAVKAAITPRTAAVMLEPIQGESGIKVASPEYLRALRALCDETGVLLALDEVQCGVGRTGKLFAHEWAGIKPDVLSTAKGLGGGFPIGAVLATEAVAKGMTAGTHGTTFGGNPLACAAANAVLDVLLAPGFLEQVQARAKLLDTQLDKLVKEAPGVFSERRGLGLLIGLRCVPPVGEVQAAAQNAGLLCVTAGDNVLRLVPPLTITEEDCMEAVSRLRQAIFSNSHNNKTVLEPTP</sequence>
<reference evidence="5 6" key="1">
    <citation type="journal article" date="2011" name="Biochem. Biophys. Res. Commun.">
        <title>Increased number of Arginine-based salt bridges contributes to the thermotolerance of thermotolerant acetic acid bacteria, Acetobacter tropicalis SKU1100.</title>
        <authorList>
            <person name="Matsutani M."/>
            <person name="Hirakawa H."/>
            <person name="Nishikura M."/>
            <person name="Soemphol W."/>
            <person name="Ali I.A.I."/>
            <person name="Yakushi T."/>
            <person name="Matsushita K."/>
        </authorList>
    </citation>
    <scope>NUCLEOTIDE SEQUENCE [LARGE SCALE GENOMIC DNA]</scope>
    <source>
        <strain evidence="5 6">NBRC 101654</strain>
    </source>
</reference>